<reference evidence="5" key="1">
    <citation type="journal article" date="2007" name="Plant Cell">
        <title>Dothideomycete-plant interactions illuminated by genome sequencing and EST analysis of the wheat pathogen Stagonospora nodorum.</title>
        <authorList>
            <person name="Hane J.K."/>
            <person name="Lowe R.G."/>
            <person name="Solomon P.S."/>
            <person name="Tan K.C."/>
            <person name="Schoch C.L."/>
            <person name="Spatafora J.W."/>
            <person name="Crous P.W."/>
            <person name="Kodira C."/>
            <person name="Birren B.W."/>
            <person name="Galagan J.E."/>
            <person name="Torriani S.F."/>
            <person name="McDonald B.A."/>
            <person name="Oliver R.P."/>
        </authorList>
    </citation>
    <scope>NUCLEOTIDE SEQUENCE [LARGE SCALE GENOMIC DNA]</scope>
    <source>
        <strain evidence="5">SN15 / ATCC MYA-4574 / FGSC 10173</strain>
    </source>
</reference>
<dbReference type="InterPro" id="IPR029058">
    <property type="entry name" value="AB_hydrolase_fold"/>
</dbReference>
<dbReference type="InParanoid" id="Q0UPZ3"/>
<feature type="region of interest" description="Disordered" evidence="2">
    <location>
        <begin position="372"/>
        <end position="498"/>
    </location>
</feature>
<dbReference type="Pfam" id="PF07859">
    <property type="entry name" value="Abhydrolase_3"/>
    <property type="match status" value="1"/>
</dbReference>
<evidence type="ECO:0000313" key="5">
    <source>
        <dbReference type="Proteomes" id="UP000001055"/>
    </source>
</evidence>
<dbReference type="OMA" id="DATRCRI"/>
<dbReference type="GeneID" id="5973432"/>
<dbReference type="VEuPathDB" id="FungiDB:JI435_304480"/>
<dbReference type="VEuPathDB" id="FungiDB:JI435_061710"/>
<organism evidence="4 5">
    <name type="scientific">Phaeosphaeria nodorum (strain SN15 / ATCC MYA-4574 / FGSC 10173)</name>
    <name type="common">Glume blotch fungus</name>
    <name type="synonym">Parastagonospora nodorum</name>
    <dbReference type="NCBI Taxonomy" id="321614"/>
    <lineage>
        <taxon>Eukaryota</taxon>
        <taxon>Fungi</taxon>
        <taxon>Dikarya</taxon>
        <taxon>Ascomycota</taxon>
        <taxon>Pezizomycotina</taxon>
        <taxon>Dothideomycetes</taxon>
        <taxon>Pleosporomycetidae</taxon>
        <taxon>Pleosporales</taxon>
        <taxon>Pleosporineae</taxon>
        <taxon>Phaeosphaeriaceae</taxon>
        <taxon>Parastagonospora</taxon>
    </lineage>
</organism>
<sequence length="498" mass="53992">MSQQAPIPHPPFDPAYQTPVALAGLPPDLDVNSLREGPLLAATAEPLLSKYTNLKHREVLAPPVQGLSDHTVTISLFETKTSKKTDRAVFLYCHGGGQVGGNRFFGVEVCMDTVLPVHDDLVFASVEYRLAPENRAPAAAYDCYAATVYIADHAAELGIDPSRIVISGLSGGGAPAAAACILARDRKYPPIRAQLLSTPMLDDRVTDVSHRQFPSGATWPAVRNSQAWDLVLGPDRAAPSDIQVPGRAQDLSNLPPAFIDVGECEVFRDSAVAYASRLWANGSSCELHVWPGMYHGGHAFEADVHDNLNAIACPICSQCLLSPLSCRYAEGGKRGLPAAYMNSIEKRLQDTEAALYATLRALQDMDGLESLSLNVESGPKTESRPRRSKAEKQKEWMQRPLQTSEDILTWFRDEQQRPSTHSARKDAKVTGEATAGTHPDSKTQTTSTMPSLCEDQTSAGFRVDPGDAMERLGGCKPPSVPNASLSADKPTSWRNNYF</sequence>
<dbReference type="PANTHER" id="PTHR48081">
    <property type="entry name" value="AB HYDROLASE SUPERFAMILY PROTEIN C4A8.06C"/>
    <property type="match status" value="1"/>
</dbReference>
<name>Q0UPZ3_PHANO</name>
<keyword evidence="1" id="KW-0378">Hydrolase</keyword>
<dbReference type="RefSeq" id="XP_001796553.1">
    <property type="nucleotide sequence ID" value="XM_001796501.1"/>
</dbReference>
<feature type="compositionally biased region" description="Basic and acidic residues" evidence="2">
    <location>
        <begin position="379"/>
        <end position="397"/>
    </location>
</feature>
<evidence type="ECO:0000256" key="1">
    <source>
        <dbReference type="ARBA" id="ARBA00022801"/>
    </source>
</evidence>
<gene>
    <name evidence="4" type="ORF">SNOG_06171</name>
</gene>
<dbReference type="SUPFAM" id="SSF53474">
    <property type="entry name" value="alpha/beta-Hydrolases"/>
    <property type="match status" value="1"/>
</dbReference>
<dbReference type="GO" id="GO:0016787">
    <property type="term" value="F:hydrolase activity"/>
    <property type="evidence" value="ECO:0007669"/>
    <property type="project" value="UniProtKB-KW"/>
</dbReference>
<dbReference type="KEGG" id="pno:SNOG_06171"/>
<feature type="domain" description="Alpha/beta hydrolase fold-3" evidence="3">
    <location>
        <begin position="91"/>
        <end position="297"/>
    </location>
</feature>
<dbReference type="STRING" id="321614.Q0UPZ3"/>
<dbReference type="EMBL" id="CH445333">
    <property type="protein sequence ID" value="EAT86002.1"/>
    <property type="molecule type" value="Genomic_DNA"/>
</dbReference>
<dbReference type="Gene3D" id="3.40.50.1820">
    <property type="entry name" value="alpha/beta hydrolase"/>
    <property type="match status" value="1"/>
</dbReference>
<dbReference type="AlphaFoldDB" id="Q0UPZ3"/>
<dbReference type="Proteomes" id="UP000001055">
    <property type="component" value="Unassembled WGS sequence"/>
</dbReference>
<dbReference type="InterPro" id="IPR050300">
    <property type="entry name" value="GDXG_lipolytic_enzyme"/>
</dbReference>
<evidence type="ECO:0000259" key="3">
    <source>
        <dbReference type="Pfam" id="PF07859"/>
    </source>
</evidence>
<protein>
    <recommendedName>
        <fullName evidence="3">Alpha/beta hydrolase fold-3 domain-containing protein</fullName>
    </recommendedName>
</protein>
<evidence type="ECO:0000256" key="2">
    <source>
        <dbReference type="SAM" id="MobiDB-lite"/>
    </source>
</evidence>
<dbReference type="PANTHER" id="PTHR48081:SF8">
    <property type="entry name" value="ALPHA_BETA HYDROLASE FOLD-3 DOMAIN-CONTAINING PROTEIN-RELATED"/>
    <property type="match status" value="1"/>
</dbReference>
<feature type="compositionally biased region" description="Polar residues" evidence="2">
    <location>
        <begin position="442"/>
        <end position="459"/>
    </location>
</feature>
<accession>Q0UPZ3</accession>
<evidence type="ECO:0000313" key="4">
    <source>
        <dbReference type="EMBL" id="EAT86002.1"/>
    </source>
</evidence>
<dbReference type="eggNOG" id="KOG1515">
    <property type="taxonomic scope" value="Eukaryota"/>
</dbReference>
<proteinExistence type="predicted"/>
<dbReference type="HOGENOM" id="CLU_547585_0_0_1"/>
<dbReference type="InterPro" id="IPR013094">
    <property type="entry name" value="AB_hydrolase_3"/>
</dbReference>